<protein>
    <recommendedName>
        <fullName evidence="2">RNA 2',3'-cyclic phosphodiesterase</fullName>
        <shortName evidence="2">RNA 2',3'-CPDase</shortName>
        <ecNumber evidence="2">3.1.4.58</ecNumber>
    </recommendedName>
</protein>
<keyword evidence="1 2" id="KW-0378">Hydrolase</keyword>
<dbReference type="SUPFAM" id="SSF55144">
    <property type="entry name" value="LigT-like"/>
    <property type="match status" value="1"/>
</dbReference>
<comment type="similarity">
    <text evidence="2">Belongs to the 2H phosphoesterase superfamily. ThpR family.</text>
</comment>
<evidence type="ECO:0000313" key="3">
    <source>
        <dbReference type="EMBL" id="MDP4539700.1"/>
    </source>
</evidence>
<reference evidence="3 4" key="1">
    <citation type="submission" date="2023-08" db="EMBL/GenBank/DDBJ databases">
        <title>genomic of DY56.</title>
        <authorList>
            <person name="Wang Y."/>
        </authorList>
    </citation>
    <scope>NUCLEOTIDE SEQUENCE [LARGE SCALE GENOMIC DNA]</scope>
    <source>
        <strain evidence="3 4">DY56-A-20</strain>
    </source>
</reference>
<dbReference type="Gene3D" id="3.90.1140.10">
    <property type="entry name" value="Cyclic phosphodiesterase"/>
    <property type="match status" value="1"/>
</dbReference>
<dbReference type="NCBIfam" id="TIGR02258">
    <property type="entry name" value="2_5_ligase"/>
    <property type="match status" value="1"/>
</dbReference>
<evidence type="ECO:0000256" key="1">
    <source>
        <dbReference type="ARBA" id="ARBA00022801"/>
    </source>
</evidence>
<dbReference type="EMBL" id="JAVAIL010000002">
    <property type="protein sequence ID" value="MDP4539700.1"/>
    <property type="molecule type" value="Genomic_DNA"/>
</dbReference>
<dbReference type="PANTHER" id="PTHR35561:SF1">
    <property type="entry name" value="RNA 2',3'-CYCLIC PHOSPHODIESTERASE"/>
    <property type="match status" value="1"/>
</dbReference>
<dbReference type="EC" id="3.1.4.58" evidence="2"/>
<feature type="active site" description="Proton acceptor" evidence="2">
    <location>
        <position position="122"/>
    </location>
</feature>
<dbReference type="RefSeq" id="WP_305929817.1">
    <property type="nucleotide sequence ID" value="NZ_JAVAIL010000002.1"/>
</dbReference>
<feature type="active site" description="Proton donor" evidence="2">
    <location>
        <position position="38"/>
    </location>
</feature>
<organism evidence="3 4">
    <name type="scientific">Qipengyuania benthica</name>
    <dbReference type="NCBI Taxonomy" id="3067651"/>
    <lineage>
        <taxon>Bacteria</taxon>
        <taxon>Pseudomonadati</taxon>
        <taxon>Pseudomonadota</taxon>
        <taxon>Alphaproteobacteria</taxon>
        <taxon>Sphingomonadales</taxon>
        <taxon>Erythrobacteraceae</taxon>
        <taxon>Qipengyuania</taxon>
    </lineage>
</organism>
<dbReference type="InterPro" id="IPR009097">
    <property type="entry name" value="Cyclic_Pdiesterase"/>
</dbReference>
<feature type="short sequence motif" description="HXTX 1" evidence="2">
    <location>
        <begin position="38"/>
        <end position="41"/>
    </location>
</feature>
<accession>A0ABT9H8Q0</accession>
<proteinExistence type="inferred from homology"/>
<dbReference type="PANTHER" id="PTHR35561">
    <property type="entry name" value="RNA 2',3'-CYCLIC PHOSPHODIESTERASE"/>
    <property type="match status" value="1"/>
</dbReference>
<dbReference type="InterPro" id="IPR004175">
    <property type="entry name" value="RNA_CPDase"/>
</dbReference>
<gene>
    <name evidence="3" type="primary">thpR</name>
    <name evidence="3" type="ORF">Q9K01_08710</name>
</gene>
<dbReference type="Pfam" id="PF13563">
    <property type="entry name" value="2_5_RNA_ligase2"/>
    <property type="match status" value="1"/>
</dbReference>
<comment type="caution">
    <text evidence="3">The sequence shown here is derived from an EMBL/GenBank/DDBJ whole genome shotgun (WGS) entry which is preliminary data.</text>
</comment>
<comment type="function">
    <text evidence="2">Hydrolyzes RNA 2',3'-cyclic phosphodiester to an RNA 2'-phosphomonoester.</text>
</comment>
<dbReference type="Proteomes" id="UP001235664">
    <property type="component" value="Unassembled WGS sequence"/>
</dbReference>
<name>A0ABT9H8Q0_9SPHN</name>
<keyword evidence="4" id="KW-1185">Reference proteome</keyword>
<sequence>MAQRFFIAIRPPGEIRDSLIDRMEALDGARWQDDDQLHLTLRFVGEADPRQVDDLMAALQSVSAPPFALAIAGVGHFERKGVPHTLWAGVTQSERLAVLRNRVERACRRAGFPAETRKFAPHITIARLNRSTAPPEEWLARHADLASEPWPVDSFVLYESRLDPGGSTYEPVMRYRFA</sequence>
<evidence type="ECO:0000313" key="4">
    <source>
        <dbReference type="Proteomes" id="UP001235664"/>
    </source>
</evidence>
<comment type="catalytic activity">
    <reaction evidence="2">
        <text>a 3'-end 2',3'-cyclophospho-ribonucleotide-RNA + H2O = a 3'-end 2'-phospho-ribonucleotide-RNA + H(+)</text>
        <dbReference type="Rhea" id="RHEA:11828"/>
        <dbReference type="Rhea" id="RHEA-COMP:10464"/>
        <dbReference type="Rhea" id="RHEA-COMP:17353"/>
        <dbReference type="ChEBI" id="CHEBI:15377"/>
        <dbReference type="ChEBI" id="CHEBI:15378"/>
        <dbReference type="ChEBI" id="CHEBI:83064"/>
        <dbReference type="ChEBI" id="CHEBI:173113"/>
        <dbReference type="EC" id="3.1.4.58"/>
    </reaction>
</comment>
<evidence type="ECO:0000256" key="2">
    <source>
        <dbReference type="HAMAP-Rule" id="MF_01940"/>
    </source>
</evidence>
<dbReference type="HAMAP" id="MF_01940">
    <property type="entry name" value="RNA_CPDase"/>
    <property type="match status" value="1"/>
</dbReference>
<feature type="short sequence motif" description="HXTX 2" evidence="2">
    <location>
        <begin position="122"/>
        <end position="125"/>
    </location>
</feature>